<evidence type="ECO:0000313" key="2">
    <source>
        <dbReference type="EMBL" id="MFE9598969.1"/>
    </source>
</evidence>
<organism evidence="2 3">
    <name type="scientific">Streptomyces hokutonensis</name>
    <dbReference type="NCBI Taxonomy" id="1306990"/>
    <lineage>
        <taxon>Bacteria</taxon>
        <taxon>Bacillati</taxon>
        <taxon>Actinomycetota</taxon>
        <taxon>Actinomycetes</taxon>
        <taxon>Kitasatosporales</taxon>
        <taxon>Streptomycetaceae</taxon>
        <taxon>Streptomyces</taxon>
    </lineage>
</organism>
<protein>
    <submittedName>
        <fullName evidence="2">Uncharacterized protein</fullName>
    </submittedName>
</protein>
<name>A0ABW6LYL1_9ACTN</name>
<dbReference type="EMBL" id="JBIAHM010000003">
    <property type="protein sequence ID" value="MFE9598969.1"/>
    <property type="molecule type" value="Genomic_DNA"/>
</dbReference>
<reference evidence="2 3" key="1">
    <citation type="submission" date="2024-10" db="EMBL/GenBank/DDBJ databases">
        <title>The Natural Products Discovery Center: Release of the First 8490 Sequenced Strains for Exploring Actinobacteria Biosynthetic Diversity.</title>
        <authorList>
            <person name="Kalkreuter E."/>
            <person name="Kautsar S.A."/>
            <person name="Yang D."/>
            <person name="Bader C.D."/>
            <person name="Teijaro C.N."/>
            <person name="Fluegel L."/>
            <person name="Davis C.M."/>
            <person name="Simpson J.R."/>
            <person name="Lauterbach L."/>
            <person name="Steele A.D."/>
            <person name="Gui C."/>
            <person name="Meng S."/>
            <person name="Li G."/>
            <person name="Viehrig K."/>
            <person name="Ye F."/>
            <person name="Su P."/>
            <person name="Kiefer A.F."/>
            <person name="Nichols A."/>
            <person name="Cepeda A.J."/>
            <person name="Yan W."/>
            <person name="Fan B."/>
            <person name="Jiang Y."/>
            <person name="Adhikari A."/>
            <person name="Zheng C.-J."/>
            <person name="Schuster L."/>
            <person name="Cowan T.M."/>
            <person name="Smanski M.J."/>
            <person name="Chevrette M.G."/>
            <person name="De Carvalho L.P.S."/>
            <person name="Shen B."/>
        </authorList>
    </citation>
    <scope>NUCLEOTIDE SEQUENCE [LARGE SCALE GENOMIC DNA]</scope>
    <source>
        <strain evidence="2 3">NPDC006488</strain>
    </source>
</reference>
<proteinExistence type="predicted"/>
<evidence type="ECO:0000313" key="3">
    <source>
        <dbReference type="Proteomes" id="UP001601303"/>
    </source>
</evidence>
<feature type="signal peptide" evidence="1">
    <location>
        <begin position="1"/>
        <end position="34"/>
    </location>
</feature>
<keyword evidence="1" id="KW-0732">Signal</keyword>
<feature type="chain" id="PRO_5045891282" evidence="1">
    <location>
        <begin position="35"/>
        <end position="529"/>
    </location>
</feature>
<dbReference type="RefSeq" id="WP_388104701.1">
    <property type="nucleotide sequence ID" value="NZ_JBIAHM010000003.1"/>
</dbReference>
<sequence>MSAGRAGRRRRAPFAFVGVAMLAPLFVPAASAQAASGSLTVTTLGRHGAKVATTVTVVNASSGERRTVKSGKKLSLPSGKYLAMTDIYESATDGLGTDTIGAQVVTVSGAKSVTLDARKGKAVKVSLDTPADVTGPARISAQVCAGNMDMPSAYSAGGWNDAGALYAIPNSSKLLQFAYMAQWSGNDSYVAVKKTTGIPAAPGGSFKRSQLATLRFSVRSGTQMGSQLDTALQAAPKVDDCTTDLYAEVRDESGPYSATVHVTPGTWQPRNDVIANNGDVVSGGSPATRTLKAGQSFTQSFGRAVWSPLHYLPFVWQKSVNFIPDALIGDPDVGVWGADPTKETVVLSKGSTTVKKQTLTNWGSSSDAFAARIHSAGTYRLTVDAHRYRPGITFPSGMLSSRVTLDWRFKADPAKSAVAPVFMTRFLPAGLDGRNRAQANSITSVTVSAGRGSQGPDVKFTKSTVKSLKVWASSDGGTTWKAVSVTRSGSSWKAAVHNPASGAVALRSQVTDSAGGTSTETVYRAYAIG</sequence>
<evidence type="ECO:0000256" key="1">
    <source>
        <dbReference type="SAM" id="SignalP"/>
    </source>
</evidence>
<comment type="caution">
    <text evidence="2">The sequence shown here is derived from an EMBL/GenBank/DDBJ whole genome shotgun (WGS) entry which is preliminary data.</text>
</comment>
<keyword evidence="3" id="KW-1185">Reference proteome</keyword>
<accession>A0ABW6LYL1</accession>
<dbReference type="Proteomes" id="UP001601303">
    <property type="component" value="Unassembled WGS sequence"/>
</dbReference>
<gene>
    <name evidence="2" type="ORF">ACFYNQ_10340</name>
</gene>